<dbReference type="EMBL" id="KZ623395">
    <property type="protein sequence ID" value="PNS23184.1"/>
    <property type="molecule type" value="Genomic_DNA"/>
</dbReference>
<reference evidence="1" key="1">
    <citation type="journal article" date="2006" name="Science">
        <title>The genome of black cottonwood, Populus trichocarpa (Torr. &amp; Gray).</title>
        <authorList>
            <person name="Tuskan G.A."/>
            <person name="Difazio S."/>
            <person name="Jansson S."/>
            <person name="Bohlmann J."/>
            <person name="Grigoriev I."/>
            <person name="Hellsten U."/>
            <person name="Putnam N."/>
            <person name="Ralph S."/>
            <person name="Rombauts S."/>
            <person name="Salamov A."/>
            <person name="Schein J."/>
            <person name="Sterck L."/>
            <person name="Aerts A."/>
            <person name="Bhalerao R.R."/>
            <person name="Bhalerao R.P."/>
            <person name="Blaudez D."/>
            <person name="Boerjan W."/>
            <person name="Brun A."/>
            <person name="Brunner A."/>
            <person name="Busov V."/>
            <person name="Campbell M."/>
            <person name="Carlson J."/>
            <person name="Chalot M."/>
            <person name="Chapman J."/>
            <person name="Chen G.L."/>
            <person name="Cooper D."/>
            <person name="Coutinho P.M."/>
            <person name="Couturier J."/>
            <person name="Covert S."/>
            <person name="Cronk Q."/>
            <person name="Cunningham R."/>
            <person name="Davis J."/>
            <person name="Degroeve S."/>
            <person name="Dejardin A."/>
            <person name="Depamphilis C."/>
            <person name="Detter J."/>
            <person name="Dirks B."/>
            <person name="Dubchak I."/>
            <person name="Duplessis S."/>
            <person name="Ehlting J."/>
            <person name="Ellis B."/>
            <person name="Gendler K."/>
            <person name="Goodstein D."/>
            <person name="Gribskov M."/>
            <person name="Grimwood J."/>
            <person name="Groover A."/>
            <person name="Gunter L."/>
            <person name="Hamberger B."/>
            <person name="Heinze B."/>
            <person name="Helariutta Y."/>
            <person name="Henrissat B."/>
            <person name="Holligan D."/>
            <person name="Holt R."/>
            <person name="Huang W."/>
            <person name="Islam-Faridi N."/>
            <person name="Jones S."/>
            <person name="Jones-Rhoades M."/>
            <person name="Jorgensen R."/>
            <person name="Joshi C."/>
            <person name="Kangasjarvi J."/>
            <person name="Karlsson J."/>
            <person name="Kelleher C."/>
            <person name="Kirkpatrick R."/>
            <person name="Kirst M."/>
            <person name="Kohler A."/>
            <person name="Kalluri U."/>
            <person name="Larimer F."/>
            <person name="Leebens-Mack J."/>
            <person name="Leple J.C."/>
            <person name="Locascio P."/>
            <person name="Lou Y."/>
            <person name="Lucas S."/>
            <person name="Martin F."/>
            <person name="Montanini B."/>
            <person name="Napoli C."/>
            <person name="Nelson D.R."/>
            <person name="Nelson C."/>
            <person name="Nieminen K."/>
            <person name="Nilsson O."/>
            <person name="Pereda V."/>
            <person name="Peter G."/>
            <person name="Philippe R."/>
            <person name="Pilate G."/>
            <person name="Poliakov A."/>
            <person name="Razumovskaya J."/>
            <person name="Richardson P."/>
            <person name="Rinaldi C."/>
            <person name="Ritland K."/>
            <person name="Rouze P."/>
            <person name="Ryaboy D."/>
            <person name="Schmutz J."/>
            <person name="Schrader J."/>
            <person name="Segerman B."/>
            <person name="Shin H."/>
            <person name="Siddiqui A."/>
            <person name="Sterky F."/>
            <person name="Terry A."/>
            <person name="Tsai C.J."/>
            <person name="Uberbacher E."/>
            <person name="Unneberg P."/>
            <person name="Vahala J."/>
            <person name="Wall K."/>
            <person name="Wessler S."/>
            <person name="Yang G."/>
            <person name="Yin T."/>
            <person name="Douglas C."/>
            <person name="Marra M."/>
            <person name="Sandberg G."/>
            <person name="Van de Peer Y."/>
            <person name="Rokhsar D."/>
        </authorList>
    </citation>
    <scope>NUCLEOTIDE SEQUENCE [LARGE SCALE GENOMIC DNA]</scope>
    <source>
        <strain evidence="1">Nisqually-1</strain>
    </source>
</reference>
<evidence type="ECO:0000313" key="1">
    <source>
        <dbReference type="EMBL" id="PNS23184.1"/>
    </source>
</evidence>
<dbReference type="InParanoid" id="A0A2K1R7C6"/>
<dbReference type="AlphaFoldDB" id="A0A2K1R7C6"/>
<accession>A0A2K1R7C6</accession>
<proteinExistence type="predicted"/>
<name>A0A2K1R7C6_POPTR</name>
<protein>
    <submittedName>
        <fullName evidence="1">Uncharacterized protein</fullName>
    </submittedName>
</protein>
<organism evidence="1">
    <name type="scientific">Populus trichocarpa</name>
    <name type="common">Western balsam poplar</name>
    <name type="synonym">Populus balsamifera subsp. trichocarpa</name>
    <dbReference type="NCBI Taxonomy" id="3694"/>
    <lineage>
        <taxon>Eukaryota</taxon>
        <taxon>Viridiplantae</taxon>
        <taxon>Streptophyta</taxon>
        <taxon>Embryophyta</taxon>
        <taxon>Tracheophyta</taxon>
        <taxon>Spermatophyta</taxon>
        <taxon>Magnoliopsida</taxon>
        <taxon>eudicotyledons</taxon>
        <taxon>Gunneridae</taxon>
        <taxon>Pentapetalae</taxon>
        <taxon>rosids</taxon>
        <taxon>fabids</taxon>
        <taxon>Malpighiales</taxon>
        <taxon>Salicaceae</taxon>
        <taxon>Saliceae</taxon>
        <taxon>Populus</taxon>
    </lineage>
</organism>
<sequence length="114" mass="12587">MVKNFDVFFGPTRGSLGRREISSASARPFILKLQPNTYWDAKIEVPVDDENPIYILLFKIGDKSRDKVKSGLLGLSTSIGAIVTLSCFSMPSYSIQTCIGWPLISVKFVSLPLS</sequence>
<gene>
    <name evidence="1" type="ORF">POPTR_T083000</name>
</gene>
<reference evidence="1" key="2">
    <citation type="submission" date="2017-07" db="EMBL/GenBank/DDBJ databases">
        <title>WGS assembly of Populus trichocarpa.</title>
        <authorList>
            <person name="Tuskan G."/>
            <person name="Difazio S."/>
            <person name="Jansson S."/>
            <person name="Bohlmann J."/>
            <person name="Grigoriev I."/>
            <person name="Hellsten U."/>
            <person name="Putnam N."/>
            <person name="Ralph S."/>
            <person name="Rombauts S."/>
            <person name="Salamov A."/>
            <person name="Schein J."/>
            <person name="Sterck L."/>
            <person name="Aerts A."/>
            <person name="Bhalerao R."/>
            <person name="Bhalerao R."/>
            <person name="Blaudez D."/>
            <person name="Boerjan W."/>
            <person name="Brun A."/>
            <person name="Brunner A."/>
            <person name="Busov V."/>
            <person name="Campbell M."/>
            <person name="Carlson J."/>
            <person name="Chalot M."/>
            <person name="Chapman J."/>
            <person name="Chen G."/>
            <person name="Cooper D."/>
            <person name="Coutinho P."/>
            <person name="Couturier J."/>
            <person name="Covert S."/>
            <person name="Cronk Q."/>
            <person name="Cunningham R."/>
            <person name="Davis J."/>
            <person name="Degroeve S."/>
            <person name="Dejardin A."/>
            <person name="Depamphilis C."/>
            <person name="Detter J."/>
            <person name="Dirks B."/>
            <person name="Dubchak I."/>
            <person name="Duplessis S."/>
            <person name="Ehlting J."/>
            <person name="Ellis B."/>
            <person name="Gendler K."/>
            <person name="Goodstein D."/>
            <person name="Gribskov M."/>
            <person name="Grimwood J."/>
            <person name="Groover A."/>
            <person name="Gunter L."/>
            <person name="Hamberger B."/>
            <person name="Heinze B."/>
            <person name="Helariutta Y."/>
            <person name="Henrissat B."/>
            <person name="Holligan D."/>
            <person name="Holt R."/>
            <person name="Huang W."/>
            <person name="Islam-Faridi N."/>
            <person name="Jones S."/>
            <person name="Jones-Rhoades M."/>
            <person name="Jorgensen R."/>
            <person name="Joshi C."/>
            <person name="Kangasjarvi J."/>
            <person name="Karlsson J."/>
            <person name="Kelleher C."/>
            <person name="Kirkpatrick R."/>
            <person name="Kirst M."/>
            <person name="Kohler A."/>
            <person name="Kalluri U."/>
            <person name="Larimer F."/>
            <person name="Leebens-Mack J."/>
            <person name="Leple J."/>
            <person name="Locascio P."/>
            <person name="Lou Y."/>
            <person name="Lucas S."/>
            <person name="Martin F."/>
            <person name="Montanini B."/>
            <person name="Napoli C."/>
            <person name="Nelson D."/>
            <person name="Nelson C."/>
            <person name="Nieminen K."/>
            <person name="Nilsson O."/>
            <person name="Pereda V."/>
            <person name="Peter G."/>
            <person name="Philippe R."/>
            <person name="Pilate G."/>
            <person name="Poliakov A."/>
            <person name="Razumovskaya J."/>
            <person name="Richardson P."/>
            <person name="Rinaldi C."/>
            <person name="Ritland K."/>
            <person name="Rouze P."/>
            <person name="Ryaboy D."/>
            <person name="Schmutz J."/>
            <person name="Schrader J."/>
            <person name="Segerman B."/>
            <person name="Shin H."/>
            <person name="Siddiqui A."/>
            <person name="Sterky F."/>
            <person name="Terry A."/>
            <person name="Tsai C."/>
            <person name="Uberbacher E."/>
            <person name="Unneberg P."/>
            <person name="Vahala J."/>
            <person name="Wall K."/>
            <person name="Wessler S."/>
            <person name="Yang G."/>
            <person name="Yin T."/>
            <person name="Douglas C."/>
            <person name="Marra M."/>
            <person name="Sandberg G."/>
            <person name="Van De Peer Y."/>
            <person name="Rokhsar D."/>
        </authorList>
    </citation>
    <scope>NUCLEOTIDE SEQUENCE</scope>
    <source>
        <strain evidence="1">Nisqually-1</strain>
    </source>
</reference>